<reference evidence="1" key="1">
    <citation type="submission" date="2020-07" db="EMBL/GenBank/DDBJ databases">
        <title>Multicomponent nature underlies the extraordinary mechanical properties of spider dragline silk.</title>
        <authorList>
            <person name="Kono N."/>
            <person name="Nakamura H."/>
            <person name="Mori M."/>
            <person name="Yoshida Y."/>
            <person name="Ohtoshi R."/>
            <person name="Malay A.D."/>
            <person name="Moran D.A.P."/>
            <person name="Tomita M."/>
            <person name="Numata K."/>
            <person name="Arakawa K."/>
        </authorList>
    </citation>
    <scope>NUCLEOTIDE SEQUENCE</scope>
</reference>
<organism evidence="1 2">
    <name type="scientific">Trichonephila clavata</name>
    <name type="common">Joro spider</name>
    <name type="synonym">Nephila clavata</name>
    <dbReference type="NCBI Taxonomy" id="2740835"/>
    <lineage>
        <taxon>Eukaryota</taxon>
        <taxon>Metazoa</taxon>
        <taxon>Ecdysozoa</taxon>
        <taxon>Arthropoda</taxon>
        <taxon>Chelicerata</taxon>
        <taxon>Arachnida</taxon>
        <taxon>Araneae</taxon>
        <taxon>Araneomorphae</taxon>
        <taxon>Entelegynae</taxon>
        <taxon>Araneoidea</taxon>
        <taxon>Nephilidae</taxon>
        <taxon>Trichonephila</taxon>
    </lineage>
</organism>
<keyword evidence="1" id="KW-0547">Nucleotide-binding</keyword>
<keyword evidence="1" id="KW-0347">Helicase</keyword>
<dbReference type="OrthoDB" id="7699899at2759"/>
<gene>
    <name evidence="1" type="primary">PIF1</name>
    <name evidence="1" type="ORF">TNCT_52501</name>
</gene>
<keyword evidence="2" id="KW-1185">Reference proteome</keyword>
<dbReference type="GO" id="GO:0004386">
    <property type="term" value="F:helicase activity"/>
    <property type="evidence" value="ECO:0007669"/>
    <property type="project" value="UniProtKB-KW"/>
</dbReference>
<dbReference type="Proteomes" id="UP000887116">
    <property type="component" value="Unassembled WGS sequence"/>
</dbReference>
<name>A0A8X6H9X6_TRICU</name>
<accession>A0A8X6H9X6</accession>
<dbReference type="EMBL" id="BMAO01002709">
    <property type="protein sequence ID" value="GFQ82659.1"/>
    <property type="molecule type" value="Genomic_DNA"/>
</dbReference>
<evidence type="ECO:0000313" key="1">
    <source>
        <dbReference type="EMBL" id="GFQ82659.1"/>
    </source>
</evidence>
<dbReference type="AlphaFoldDB" id="A0A8X6H9X6"/>
<comment type="caution">
    <text evidence="1">The sequence shown here is derived from an EMBL/GenBank/DDBJ whole genome shotgun (WGS) entry which is preliminary data.</text>
</comment>
<proteinExistence type="predicted"/>
<protein>
    <submittedName>
        <fullName evidence="1">ATP-dependent DNA helicase</fullName>
    </submittedName>
</protein>
<keyword evidence="1" id="KW-0378">Hydrolase</keyword>
<keyword evidence="1" id="KW-0067">ATP-binding</keyword>
<sequence>MLSMVTFNCQSLRKNVSDLSDPVIDSSDILFLSEIWSNDDENVDIPNFNCFAKFKRKNVRSAGVTIDQKSKDSSNMNIALRYIREISMGQSSIGDTCAAHCVLDDGINIIMVVVYISFNSTVNNIVT</sequence>
<evidence type="ECO:0000313" key="2">
    <source>
        <dbReference type="Proteomes" id="UP000887116"/>
    </source>
</evidence>